<evidence type="ECO:0000313" key="4">
    <source>
        <dbReference type="Proteomes" id="UP000037696"/>
    </source>
</evidence>
<dbReference type="Proteomes" id="UP000037696">
    <property type="component" value="Unassembled WGS sequence"/>
</dbReference>
<protein>
    <submittedName>
        <fullName evidence="3">Uncharacterized protein</fullName>
    </submittedName>
</protein>
<keyword evidence="2" id="KW-0812">Transmembrane</keyword>
<feature type="region of interest" description="Disordered" evidence="1">
    <location>
        <begin position="32"/>
        <end position="52"/>
    </location>
</feature>
<keyword evidence="2" id="KW-0472">Membrane</keyword>
<evidence type="ECO:0000256" key="1">
    <source>
        <dbReference type="SAM" id="MobiDB-lite"/>
    </source>
</evidence>
<comment type="caution">
    <text evidence="3">The sequence shown here is derived from an EMBL/GenBank/DDBJ whole genome shotgun (WGS) entry which is preliminary data.</text>
</comment>
<keyword evidence="2" id="KW-1133">Transmembrane helix</keyword>
<feature type="transmembrane region" description="Helical" evidence="2">
    <location>
        <begin position="6"/>
        <end position="27"/>
    </location>
</feature>
<sequence>MLSNTVYYSLLYLIVISYLVQSMQPFVGQPWREDKSADVGGALQPPGGTMGRFSPHYDLSPPLALGFSLF</sequence>
<reference evidence="3 4" key="1">
    <citation type="submission" date="2015-08" db="EMBL/GenBank/DDBJ databases">
        <title>Genome sequencing of Penicillium nordicum.</title>
        <authorList>
            <person name="Nguyen H.D."/>
            <person name="Seifert K.A."/>
        </authorList>
    </citation>
    <scope>NUCLEOTIDE SEQUENCE [LARGE SCALE GENOMIC DNA]</scope>
    <source>
        <strain evidence="3 4">DAOMC 185683</strain>
    </source>
</reference>
<evidence type="ECO:0000256" key="2">
    <source>
        <dbReference type="SAM" id="Phobius"/>
    </source>
</evidence>
<proteinExistence type="predicted"/>
<dbReference type="EMBL" id="LHQQ01000320">
    <property type="protein sequence ID" value="KOS37432.1"/>
    <property type="molecule type" value="Genomic_DNA"/>
</dbReference>
<evidence type="ECO:0000313" key="3">
    <source>
        <dbReference type="EMBL" id="KOS37432.1"/>
    </source>
</evidence>
<organism evidence="3 4">
    <name type="scientific">Penicillium nordicum</name>
    <dbReference type="NCBI Taxonomy" id="229535"/>
    <lineage>
        <taxon>Eukaryota</taxon>
        <taxon>Fungi</taxon>
        <taxon>Dikarya</taxon>
        <taxon>Ascomycota</taxon>
        <taxon>Pezizomycotina</taxon>
        <taxon>Eurotiomycetes</taxon>
        <taxon>Eurotiomycetidae</taxon>
        <taxon>Eurotiales</taxon>
        <taxon>Aspergillaceae</taxon>
        <taxon>Penicillium</taxon>
    </lineage>
</organism>
<dbReference type="AlphaFoldDB" id="A0A0M9WAG0"/>
<gene>
    <name evidence="3" type="ORF">ACN38_g11774</name>
</gene>
<accession>A0A0M9WAG0</accession>
<keyword evidence="4" id="KW-1185">Reference proteome</keyword>
<name>A0A0M9WAG0_9EURO</name>